<evidence type="ECO:0000313" key="2">
    <source>
        <dbReference type="Proteomes" id="UP000630353"/>
    </source>
</evidence>
<dbReference type="AlphaFoldDB" id="A0A918XVL0"/>
<gene>
    <name evidence="1" type="ORF">GCM10017083_39980</name>
</gene>
<keyword evidence="2" id="KW-1185">Reference proteome</keyword>
<reference evidence="1" key="1">
    <citation type="journal article" date="2014" name="Int. J. Syst. Evol. Microbiol.">
        <title>Complete genome sequence of Corynebacterium casei LMG S-19264T (=DSM 44701T), isolated from a smear-ripened cheese.</title>
        <authorList>
            <consortium name="US DOE Joint Genome Institute (JGI-PGF)"/>
            <person name="Walter F."/>
            <person name="Albersmeier A."/>
            <person name="Kalinowski J."/>
            <person name="Ruckert C."/>
        </authorList>
    </citation>
    <scope>NUCLEOTIDE SEQUENCE</scope>
    <source>
        <strain evidence="1">KCTC 42651</strain>
    </source>
</reference>
<reference evidence="1" key="2">
    <citation type="submission" date="2020-09" db="EMBL/GenBank/DDBJ databases">
        <authorList>
            <person name="Sun Q."/>
            <person name="Kim S."/>
        </authorList>
    </citation>
    <scope>NUCLEOTIDE SEQUENCE</scope>
    <source>
        <strain evidence="1">KCTC 42651</strain>
    </source>
</reference>
<dbReference type="EMBL" id="BMZS01000010">
    <property type="protein sequence ID" value="GHD57911.1"/>
    <property type="molecule type" value="Genomic_DNA"/>
</dbReference>
<sequence>MFEGTTADPQELSVEFSGPRSTTAMHLAVGPDIFAARSPVGRRDPMSAFELESRGTRLDLGA</sequence>
<proteinExistence type="predicted"/>
<protein>
    <submittedName>
        <fullName evidence="1">Uncharacterized protein</fullName>
    </submittedName>
</protein>
<dbReference type="Proteomes" id="UP000630353">
    <property type="component" value="Unassembled WGS sequence"/>
</dbReference>
<evidence type="ECO:0000313" key="1">
    <source>
        <dbReference type="EMBL" id="GHD57911.1"/>
    </source>
</evidence>
<dbReference type="RefSeq" id="WP_189992936.1">
    <property type="nucleotide sequence ID" value="NZ_BMZS01000010.1"/>
</dbReference>
<accession>A0A918XVL0</accession>
<name>A0A918XVL0_9PROT</name>
<organism evidence="1 2">
    <name type="scientific">Thalassobaculum fulvum</name>
    <dbReference type="NCBI Taxonomy" id="1633335"/>
    <lineage>
        <taxon>Bacteria</taxon>
        <taxon>Pseudomonadati</taxon>
        <taxon>Pseudomonadota</taxon>
        <taxon>Alphaproteobacteria</taxon>
        <taxon>Rhodospirillales</taxon>
        <taxon>Thalassobaculaceae</taxon>
        <taxon>Thalassobaculum</taxon>
    </lineage>
</organism>
<comment type="caution">
    <text evidence="1">The sequence shown here is derived from an EMBL/GenBank/DDBJ whole genome shotgun (WGS) entry which is preliminary data.</text>
</comment>